<evidence type="ECO:0000313" key="1">
    <source>
        <dbReference type="EMBL" id="TYG68340.1"/>
    </source>
</evidence>
<proteinExistence type="predicted"/>
<name>A0A5D2CHZ6_GOSDA</name>
<keyword evidence="2" id="KW-1185">Reference proteome</keyword>
<dbReference type="Proteomes" id="UP000323506">
    <property type="component" value="Chromosome D05"/>
</dbReference>
<dbReference type="EMBL" id="CM017705">
    <property type="protein sequence ID" value="TYG68340.1"/>
    <property type="molecule type" value="Genomic_DNA"/>
</dbReference>
<accession>A0A5D2CHZ6</accession>
<sequence length="72" mass="8423">MDLPLPQPPMESLAKALQVSLFSSLGYQLYCLSLPSHENKEKGCKYNRRNCWFNVCFKFNYNWYCSSSYGQP</sequence>
<evidence type="ECO:0000313" key="2">
    <source>
        <dbReference type="Proteomes" id="UP000323506"/>
    </source>
</evidence>
<organism evidence="1 2">
    <name type="scientific">Gossypium darwinii</name>
    <name type="common">Darwin's cotton</name>
    <name type="synonym">Gossypium barbadense var. darwinii</name>
    <dbReference type="NCBI Taxonomy" id="34276"/>
    <lineage>
        <taxon>Eukaryota</taxon>
        <taxon>Viridiplantae</taxon>
        <taxon>Streptophyta</taxon>
        <taxon>Embryophyta</taxon>
        <taxon>Tracheophyta</taxon>
        <taxon>Spermatophyta</taxon>
        <taxon>Magnoliopsida</taxon>
        <taxon>eudicotyledons</taxon>
        <taxon>Gunneridae</taxon>
        <taxon>Pentapetalae</taxon>
        <taxon>rosids</taxon>
        <taxon>malvids</taxon>
        <taxon>Malvales</taxon>
        <taxon>Malvaceae</taxon>
        <taxon>Malvoideae</taxon>
        <taxon>Gossypium</taxon>
    </lineage>
</organism>
<gene>
    <name evidence="1" type="ORF">ES288_D05G146300v1</name>
</gene>
<dbReference type="AlphaFoldDB" id="A0A5D2CHZ6"/>
<reference evidence="1 2" key="1">
    <citation type="submission" date="2019-06" db="EMBL/GenBank/DDBJ databases">
        <title>WGS assembly of Gossypium darwinii.</title>
        <authorList>
            <person name="Chen Z.J."/>
            <person name="Sreedasyam A."/>
            <person name="Ando A."/>
            <person name="Song Q."/>
            <person name="De L."/>
            <person name="Hulse-Kemp A."/>
            <person name="Ding M."/>
            <person name="Ye W."/>
            <person name="Kirkbride R."/>
            <person name="Jenkins J."/>
            <person name="Plott C."/>
            <person name="Lovell J."/>
            <person name="Lin Y.-M."/>
            <person name="Vaughn R."/>
            <person name="Liu B."/>
            <person name="Li W."/>
            <person name="Simpson S."/>
            <person name="Scheffler B."/>
            <person name="Saski C."/>
            <person name="Grover C."/>
            <person name="Hu G."/>
            <person name="Conover J."/>
            <person name="Carlson J."/>
            <person name="Shu S."/>
            <person name="Boston L."/>
            <person name="Williams M."/>
            <person name="Peterson D."/>
            <person name="Mcgee K."/>
            <person name="Jones D."/>
            <person name="Wendel J."/>
            <person name="Stelly D."/>
            <person name="Grimwood J."/>
            <person name="Schmutz J."/>
        </authorList>
    </citation>
    <scope>NUCLEOTIDE SEQUENCE [LARGE SCALE GENOMIC DNA]</scope>
    <source>
        <strain evidence="1">1808015.09</strain>
    </source>
</reference>
<protein>
    <submittedName>
        <fullName evidence="1">Uncharacterized protein</fullName>
    </submittedName>
</protein>